<sequence length="79" mass="9092">MLVVEDRSFEDCAAPGKDRWTEREAGLVWALHREHPVTVCAAKAAARAILVRCGRLRRNRVLMPVEHGRHRVTGKHERR</sequence>
<proteinExistence type="predicted"/>
<accession>A0A379JK54</accession>
<gene>
    <name evidence="1" type="ORF">NCTC1934_06295</name>
</gene>
<dbReference type="EMBL" id="UGRY01000006">
    <property type="protein sequence ID" value="SUD48947.1"/>
    <property type="molecule type" value="Genomic_DNA"/>
</dbReference>
<evidence type="ECO:0000313" key="1">
    <source>
        <dbReference type="EMBL" id="SUD48947.1"/>
    </source>
</evidence>
<dbReference type="RefSeq" id="WP_039818700.1">
    <property type="nucleotide sequence ID" value="NZ_UGRY01000006.1"/>
</dbReference>
<organism evidence="1 2">
    <name type="scientific">Nocardia otitidiscaviarum</name>
    <dbReference type="NCBI Taxonomy" id="1823"/>
    <lineage>
        <taxon>Bacteria</taxon>
        <taxon>Bacillati</taxon>
        <taxon>Actinomycetota</taxon>
        <taxon>Actinomycetes</taxon>
        <taxon>Mycobacteriales</taxon>
        <taxon>Nocardiaceae</taxon>
        <taxon>Nocardia</taxon>
    </lineage>
</organism>
<dbReference type="STRING" id="1406858.GCA_000710895_00886"/>
<name>A0A379JK54_9NOCA</name>
<dbReference type="AlphaFoldDB" id="A0A379JK54"/>
<reference evidence="1 2" key="1">
    <citation type="submission" date="2018-06" db="EMBL/GenBank/DDBJ databases">
        <authorList>
            <consortium name="Pathogen Informatics"/>
            <person name="Doyle S."/>
        </authorList>
    </citation>
    <scope>NUCLEOTIDE SEQUENCE [LARGE SCALE GENOMIC DNA]</scope>
    <source>
        <strain evidence="1 2">NCTC1934</strain>
    </source>
</reference>
<evidence type="ECO:0000313" key="2">
    <source>
        <dbReference type="Proteomes" id="UP000255467"/>
    </source>
</evidence>
<dbReference type="Proteomes" id="UP000255467">
    <property type="component" value="Unassembled WGS sequence"/>
</dbReference>
<protein>
    <submittedName>
        <fullName evidence="1">Uncharacterized protein</fullName>
    </submittedName>
</protein>
<keyword evidence="2" id="KW-1185">Reference proteome</keyword>